<keyword evidence="2" id="KW-1185">Reference proteome</keyword>
<evidence type="ECO:0000313" key="2">
    <source>
        <dbReference type="Proteomes" id="UP000242519"/>
    </source>
</evidence>
<accession>A0A218YU69</accession>
<evidence type="ECO:0000313" key="1">
    <source>
        <dbReference type="EMBL" id="OWO98733.1"/>
    </source>
</evidence>
<dbReference type="InterPro" id="IPR035959">
    <property type="entry name" value="RutC-like_sf"/>
</dbReference>
<dbReference type="OrthoDB" id="309640at2759"/>
<protein>
    <submittedName>
        <fullName evidence="1">Uncharacterized protein</fullName>
    </submittedName>
</protein>
<name>A0A218YU69_9HELO</name>
<sequence>MVSDSKPRVSNPPYVPLLPPTYSHVCITHLIPGSVDLITLAGLAGFITLDSSSPKTIKDQAPIAYSKIKSCLAAAGATPRDMVQMKHYTERETGDLEQDKLDIVECGWGER</sequence>
<dbReference type="EMBL" id="MZNU01000380">
    <property type="protein sequence ID" value="OWO98733.1"/>
    <property type="molecule type" value="Genomic_DNA"/>
</dbReference>
<organism evidence="1 2">
    <name type="scientific">Diplocarpon coronariae</name>
    <dbReference type="NCBI Taxonomy" id="2795749"/>
    <lineage>
        <taxon>Eukaryota</taxon>
        <taxon>Fungi</taxon>
        <taxon>Dikarya</taxon>
        <taxon>Ascomycota</taxon>
        <taxon>Pezizomycotina</taxon>
        <taxon>Leotiomycetes</taxon>
        <taxon>Helotiales</taxon>
        <taxon>Drepanopezizaceae</taxon>
        <taxon>Diplocarpon</taxon>
    </lineage>
</organism>
<dbReference type="Proteomes" id="UP000242519">
    <property type="component" value="Unassembled WGS sequence"/>
</dbReference>
<proteinExistence type="predicted"/>
<dbReference type="STRING" id="503106.A0A218YU69"/>
<reference evidence="1 2" key="1">
    <citation type="submission" date="2017-04" db="EMBL/GenBank/DDBJ databases">
        <title>Draft genome sequence of Marssonina coronaria NL1: causal agent of apple blotch.</title>
        <authorList>
            <person name="Cheng Q."/>
        </authorList>
    </citation>
    <scope>NUCLEOTIDE SEQUENCE [LARGE SCALE GENOMIC DNA]</scope>
    <source>
        <strain evidence="1 2">NL1</strain>
    </source>
</reference>
<dbReference type="Gene3D" id="3.30.1330.40">
    <property type="entry name" value="RutC-like"/>
    <property type="match status" value="1"/>
</dbReference>
<comment type="caution">
    <text evidence="1">The sequence shown here is derived from an EMBL/GenBank/DDBJ whole genome shotgun (WGS) entry which is preliminary data.</text>
</comment>
<gene>
    <name evidence="1" type="ORF">B2J93_8485</name>
</gene>
<dbReference type="SUPFAM" id="SSF55298">
    <property type="entry name" value="YjgF-like"/>
    <property type="match status" value="1"/>
</dbReference>
<dbReference type="InParanoid" id="A0A218YU69"/>
<dbReference type="AlphaFoldDB" id="A0A218YU69"/>